<organism evidence="1 2">
    <name type="scientific">Poseidonibacter ostreae</name>
    <dbReference type="NCBI Taxonomy" id="2654171"/>
    <lineage>
        <taxon>Bacteria</taxon>
        <taxon>Pseudomonadati</taxon>
        <taxon>Campylobacterota</taxon>
        <taxon>Epsilonproteobacteria</taxon>
        <taxon>Campylobacterales</taxon>
        <taxon>Arcobacteraceae</taxon>
        <taxon>Poseidonibacter</taxon>
    </lineage>
</organism>
<accession>A0A6L4WTZ7</accession>
<dbReference type="EMBL" id="WFKK01000012">
    <property type="protein sequence ID" value="KAB7889546.1"/>
    <property type="molecule type" value="Genomic_DNA"/>
</dbReference>
<dbReference type="RefSeq" id="WP_152279710.1">
    <property type="nucleotide sequence ID" value="NZ_WFKK01000012.1"/>
</dbReference>
<evidence type="ECO:0000313" key="1">
    <source>
        <dbReference type="EMBL" id="KAB7889546.1"/>
    </source>
</evidence>
<comment type="caution">
    <text evidence="1">The sequence shown here is derived from an EMBL/GenBank/DDBJ whole genome shotgun (WGS) entry which is preliminary data.</text>
</comment>
<dbReference type="AlphaFoldDB" id="A0A6L4WTZ7"/>
<reference evidence="1 2" key="1">
    <citation type="submission" date="2019-10" db="EMBL/GenBank/DDBJ databases">
        <title>Poseidonibacter ostreae sp. nov., isolated from the gut of the Ostrea denselamellosa.</title>
        <authorList>
            <person name="Choi A."/>
        </authorList>
    </citation>
    <scope>NUCLEOTIDE SEQUENCE [LARGE SCALE GENOMIC DNA]</scope>
    <source>
        <strain evidence="1 2">SJOD-M-33</strain>
    </source>
</reference>
<dbReference type="Proteomes" id="UP000472839">
    <property type="component" value="Unassembled WGS sequence"/>
</dbReference>
<sequence length="229" mass="26513">MKNIILLLIVFVVLITTLNSLDSEQKTYKEQVLETSKNEEKKTLIIKDVVVDKPSKTKLEVEEEFILPPLPENENVETIEVETEEIYLPPLDEKPKVIVDVFEVEKSPSEEIAELRVQLRKSRGNLQLQKTEVVLKKTNDYLPPIPVEEDVSDEDEQYLYEGRIISKQEYIRLNINEDVNLKDLVTDENEFSFDNFDNALKDLAPEPIKVKKVIKKKASNTPDLNDLFN</sequence>
<name>A0A6L4WTZ7_9BACT</name>
<proteinExistence type="predicted"/>
<protein>
    <submittedName>
        <fullName evidence="1">Uncharacterized protein</fullName>
    </submittedName>
</protein>
<gene>
    <name evidence="1" type="ORF">GBG19_05685</name>
</gene>
<evidence type="ECO:0000313" key="2">
    <source>
        <dbReference type="Proteomes" id="UP000472839"/>
    </source>
</evidence>